<name>A0A0D2NDY8_HYPSF</name>
<dbReference type="Proteomes" id="UP000054270">
    <property type="component" value="Unassembled WGS sequence"/>
</dbReference>
<dbReference type="GO" id="GO:0030870">
    <property type="term" value="C:Mre11 complex"/>
    <property type="evidence" value="ECO:0007669"/>
    <property type="project" value="InterPro"/>
</dbReference>
<accession>A0A0D2NDY8</accession>
<evidence type="ECO:0000313" key="2">
    <source>
        <dbReference type="EMBL" id="KJA17254.1"/>
    </source>
</evidence>
<dbReference type="AlphaFoldDB" id="A0A0D2NDY8"/>
<feature type="compositionally biased region" description="Low complexity" evidence="1">
    <location>
        <begin position="781"/>
        <end position="791"/>
    </location>
</feature>
<feature type="region of interest" description="Disordered" evidence="1">
    <location>
        <begin position="367"/>
        <end position="433"/>
    </location>
</feature>
<gene>
    <name evidence="2" type="ORF">HYPSUDRAFT_206309</name>
</gene>
<dbReference type="OMA" id="WEPNEER"/>
<reference evidence="3" key="1">
    <citation type="submission" date="2014-04" db="EMBL/GenBank/DDBJ databases">
        <title>Evolutionary Origins and Diversification of the Mycorrhizal Mutualists.</title>
        <authorList>
            <consortium name="DOE Joint Genome Institute"/>
            <consortium name="Mycorrhizal Genomics Consortium"/>
            <person name="Kohler A."/>
            <person name="Kuo A."/>
            <person name="Nagy L.G."/>
            <person name="Floudas D."/>
            <person name="Copeland A."/>
            <person name="Barry K.W."/>
            <person name="Cichocki N."/>
            <person name="Veneault-Fourrey C."/>
            <person name="LaButti K."/>
            <person name="Lindquist E.A."/>
            <person name="Lipzen A."/>
            <person name="Lundell T."/>
            <person name="Morin E."/>
            <person name="Murat C."/>
            <person name="Riley R."/>
            <person name="Ohm R."/>
            <person name="Sun H."/>
            <person name="Tunlid A."/>
            <person name="Henrissat B."/>
            <person name="Grigoriev I.V."/>
            <person name="Hibbett D.S."/>
            <person name="Martin F."/>
        </authorList>
    </citation>
    <scope>NUCLEOTIDE SEQUENCE [LARGE SCALE GENOMIC DNA]</scope>
    <source>
        <strain evidence="3">FD-334 SS-4</strain>
    </source>
</reference>
<dbReference type="InterPro" id="IPR040227">
    <property type="entry name" value="Nibrin-rel"/>
</dbReference>
<feature type="compositionally biased region" description="Basic residues" evidence="1">
    <location>
        <begin position="931"/>
        <end position="940"/>
    </location>
</feature>
<feature type="compositionally biased region" description="Low complexity" evidence="1">
    <location>
        <begin position="415"/>
        <end position="424"/>
    </location>
</feature>
<evidence type="ECO:0000256" key="1">
    <source>
        <dbReference type="SAM" id="MobiDB-lite"/>
    </source>
</evidence>
<feature type="region of interest" description="Disordered" evidence="1">
    <location>
        <begin position="555"/>
        <end position="657"/>
    </location>
</feature>
<keyword evidence="3" id="KW-1185">Reference proteome</keyword>
<dbReference type="PANTHER" id="PTHR12162">
    <property type="entry name" value="NIBRIN-RELATED"/>
    <property type="match status" value="1"/>
</dbReference>
<feature type="compositionally biased region" description="Low complexity" evidence="1">
    <location>
        <begin position="830"/>
        <end position="847"/>
    </location>
</feature>
<dbReference type="OrthoDB" id="552194at2759"/>
<dbReference type="GO" id="GO:0007095">
    <property type="term" value="P:mitotic G2 DNA damage checkpoint signaling"/>
    <property type="evidence" value="ECO:0007669"/>
    <property type="project" value="InterPro"/>
</dbReference>
<dbReference type="PANTHER" id="PTHR12162:SF0">
    <property type="entry name" value="NIBRIN"/>
    <property type="match status" value="1"/>
</dbReference>
<feature type="compositionally biased region" description="Polar residues" evidence="1">
    <location>
        <begin position="792"/>
        <end position="802"/>
    </location>
</feature>
<sequence length="940" mass="100782">MWVLLAPFDGSEVGKVDFEKQKLLKPGSSYVVGRKGHPLIINHNRVSRDHCEFIVGSHTRDDVADPDVRPTLEVVNRSKKEKNVGVYRGEEVEVPVEIETSGAYQLQDGDRVALVNHVDIRVSWRPLCAYSSTARGKGTISSEACAALGIKLVHKPHAAVTHHLMPHYVADLSTAASLLSLACLVKPEWLQEVLRLGSTPASADGAVGTQLEHAFALPAESAYRPAFSPALVPAQKTFAVWARNEARLNMFAACRFVCIREKATAADTLLAEAVHRGEGSVEHFDVHLGTARFRQALRRGFSKATGRGMVVVADADAMQAAVGREMWEDYVSEAKSCSLEILPPSKVVQAVLDADVELLLPAAVNDAGASAAPARSESPLPDRVPNTIADEPSVGTDDSLLSAPPRKPLVRRVTRSASVSREPSVAPPEPEVVPRPRRALTRLVRDDPPFITGLDDPSAVIDGASIPGPTPTPVVDLEIDYTAPPPPRSRLKRRVGVANPDGAVWGSALAPMSGIAETVEEEPPLKKFKALFDASAPEGSPWDSAGAVEDVLADSGRSQTQSGTLGMEEAPPRTAVMREEEEEMTQSQVPGGGRRKRALDEDVEMEVEPPAKRQAMGGRVGSVPPASTAGKPRSTLAVAPAEKKGGAGAPAGKPDTDSAFLKAIASTKRGKKTEDVFDREFNKLKISKPEAETHEPEEEWKVLEEFGDDSGLRGNFMTVVEMEVFRRDGRGQARESLREWDGRPNYKKFKKKLTSLVRGAKVEVFISEENDYGMGAAYWKGGASQGQSQSQNAIFNSQAQTQFDDDSQDAPPRKAKVRARSALESEGEDATPAPARKARKASAAPKKAAVKAKAAPKKQPLFLDSDDDMDVDDGARAAGAGASEAEAEPMTLEAESPVRPVRTARTGARGKKAPPVIVDDDSDGGAVFKGFKGRKAKAGK</sequence>
<evidence type="ECO:0000313" key="3">
    <source>
        <dbReference type="Proteomes" id="UP000054270"/>
    </source>
</evidence>
<feature type="region of interest" description="Disordered" evidence="1">
    <location>
        <begin position="776"/>
        <end position="940"/>
    </location>
</feature>
<proteinExistence type="predicted"/>
<protein>
    <recommendedName>
        <fullName evidence="4">FHA domain-containing protein</fullName>
    </recommendedName>
</protein>
<dbReference type="EMBL" id="KN817606">
    <property type="protein sequence ID" value="KJA17254.1"/>
    <property type="molecule type" value="Genomic_DNA"/>
</dbReference>
<dbReference type="Gene3D" id="2.60.200.20">
    <property type="match status" value="1"/>
</dbReference>
<dbReference type="GO" id="GO:0003684">
    <property type="term" value="F:damaged DNA binding"/>
    <property type="evidence" value="ECO:0007669"/>
    <property type="project" value="TreeGrafter"/>
</dbReference>
<evidence type="ECO:0008006" key="4">
    <source>
        <dbReference type="Google" id="ProtNLM"/>
    </source>
</evidence>
<organism evidence="2 3">
    <name type="scientific">Hypholoma sublateritium (strain FD-334 SS-4)</name>
    <dbReference type="NCBI Taxonomy" id="945553"/>
    <lineage>
        <taxon>Eukaryota</taxon>
        <taxon>Fungi</taxon>
        <taxon>Dikarya</taxon>
        <taxon>Basidiomycota</taxon>
        <taxon>Agaricomycotina</taxon>
        <taxon>Agaricomycetes</taxon>
        <taxon>Agaricomycetidae</taxon>
        <taxon>Agaricales</taxon>
        <taxon>Agaricineae</taxon>
        <taxon>Strophariaceae</taxon>
        <taxon>Hypholoma</taxon>
    </lineage>
</organism>
<dbReference type="GO" id="GO:0000724">
    <property type="term" value="P:double-strand break repair via homologous recombination"/>
    <property type="evidence" value="ECO:0007669"/>
    <property type="project" value="TreeGrafter"/>
</dbReference>